<dbReference type="PANTHER" id="PTHR43808">
    <property type="entry name" value="ACETYLORNITHINE DEACETYLASE"/>
    <property type="match status" value="1"/>
</dbReference>
<dbReference type="Gene3D" id="3.30.70.360">
    <property type="match status" value="1"/>
</dbReference>
<dbReference type="GO" id="GO:0016787">
    <property type="term" value="F:hydrolase activity"/>
    <property type="evidence" value="ECO:0007669"/>
    <property type="project" value="UniProtKB-KW"/>
</dbReference>
<dbReference type="EMBL" id="UINC01050535">
    <property type="protein sequence ID" value="SVB63605.1"/>
    <property type="molecule type" value="Genomic_DNA"/>
</dbReference>
<protein>
    <recommendedName>
        <fullName evidence="3">Peptidase M20 dimerisation domain-containing protein</fullName>
    </recommendedName>
</protein>
<keyword evidence="2" id="KW-0378">Hydrolase</keyword>
<keyword evidence="1" id="KW-0479">Metal-binding</keyword>
<organism evidence="4">
    <name type="scientific">marine metagenome</name>
    <dbReference type="NCBI Taxonomy" id="408172"/>
    <lineage>
        <taxon>unclassified sequences</taxon>
        <taxon>metagenomes</taxon>
        <taxon>ecological metagenomes</taxon>
    </lineage>
</organism>
<dbReference type="InterPro" id="IPR036264">
    <property type="entry name" value="Bact_exopeptidase_dim_dom"/>
</dbReference>
<gene>
    <name evidence="4" type="ORF">METZ01_LOCUS216459</name>
</gene>
<dbReference type="InterPro" id="IPR011650">
    <property type="entry name" value="Peptidase_M20_dimer"/>
</dbReference>
<accession>A0A382FLV8</accession>
<dbReference type="Gene3D" id="3.40.630.10">
    <property type="entry name" value="Zn peptidases"/>
    <property type="match status" value="2"/>
</dbReference>
<evidence type="ECO:0000313" key="4">
    <source>
        <dbReference type="EMBL" id="SVB63605.1"/>
    </source>
</evidence>
<dbReference type="GO" id="GO:0046872">
    <property type="term" value="F:metal ion binding"/>
    <property type="evidence" value="ECO:0007669"/>
    <property type="project" value="UniProtKB-KW"/>
</dbReference>
<dbReference type="SUPFAM" id="SSF55031">
    <property type="entry name" value="Bacterial exopeptidase dimerisation domain"/>
    <property type="match status" value="1"/>
</dbReference>
<dbReference type="AlphaFoldDB" id="A0A382FLV8"/>
<evidence type="ECO:0000259" key="3">
    <source>
        <dbReference type="Pfam" id="PF07687"/>
    </source>
</evidence>
<sequence>MISSGQELFILESVESNKILSSVDSRRFLELGKTLISIPSFKGEETPVANYISKLLKDRGYHIEMQEVEPGRYQTIATLKGTGGGKSLMFNGHIDINPLAAGWERDPWSPTIEGDRLYGAGSRNMKGGVTAMIEAAEAIRCSGIKLNGDLIVACVVGELQGGEGTQYLCQNGPTADMAIVPEPFGANNIVTCHAGSAEMAIHTLGRARHMNRMEDSIDAIEKMIKVIKALKDIKFNVSPREDLPGLPRLNVGNIIGGVGRDYNRTEATYISDVCTIVIDVRFPPGGTADAIKADIVRALDQLGLDDPDLKYEIEMPPPKKYNCFTLIVEPFDLPKDEYILESVLNSYRSVTGHEPEGIGTVLPWSYSCDDTSKLHKAGIPCLLHGPAGGIHSSSIPDEYTVISDIDQVAKVLALSALDVCNLDA</sequence>
<dbReference type="InterPro" id="IPR050072">
    <property type="entry name" value="Peptidase_M20A"/>
</dbReference>
<dbReference type="PANTHER" id="PTHR43808:SF25">
    <property type="entry name" value="PEPTIDASE M20 DIMERISATION DOMAIN-CONTAINING PROTEIN"/>
    <property type="match status" value="1"/>
</dbReference>
<evidence type="ECO:0000256" key="2">
    <source>
        <dbReference type="ARBA" id="ARBA00022801"/>
    </source>
</evidence>
<proteinExistence type="predicted"/>
<dbReference type="Pfam" id="PF07687">
    <property type="entry name" value="M20_dimer"/>
    <property type="match status" value="1"/>
</dbReference>
<dbReference type="SUPFAM" id="SSF53187">
    <property type="entry name" value="Zn-dependent exopeptidases"/>
    <property type="match status" value="1"/>
</dbReference>
<evidence type="ECO:0000256" key="1">
    <source>
        <dbReference type="ARBA" id="ARBA00022723"/>
    </source>
</evidence>
<feature type="domain" description="Peptidase M20 dimerisation" evidence="3">
    <location>
        <begin position="193"/>
        <end position="304"/>
    </location>
</feature>
<name>A0A382FLV8_9ZZZZ</name>
<dbReference type="Pfam" id="PF01546">
    <property type="entry name" value="Peptidase_M20"/>
    <property type="match status" value="1"/>
</dbReference>
<dbReference type="InterPro" id="IPR002933">
    <property type="entry name" value="Peptidase_M20"/>
</dbReference>
<reference evidence="4" key="1">
    <citation type="submission" date="2018-05" db="EMBL/GenBank/DDBJ databases">
        <authorList>
            <person name="Lanie J.A."/>
            <person name="Ng W.-L."/>
            <person name="Kazmierczak K.M."/>
            <person name="Andrzejewski T.M."/>
            <person name="Davidsen T.M."/>
            <person name="Wayne K.J."/>
            <person name="Tettelin H."/>
            <person name="Glass J.I."/>
            <person name="Rusch D."/>
            <person name="Podicherti R."/>
            <person name="Tsui H.-C.T."/>
            <person name="Winkler M.E."/>
        </authorList>
    </citation>
    <scope>NUCLEOTIDE SEQUENCE</scope>
</reference>